<evidence type="ECO:0000313" key="3">
    <source>
        <dbReference type="Proteomes" id="UP000654075"/>
    </source>
</evidence>
<accession>A0A813D6P2</accession>
<reference evidence="2" key="1">
    <citation type="submission" date="2021-02" db="EMBL/GenBank/DDBJ databases">
        <authorList>
            <person name="Dougan E. K."/>
            <person name="Rhodes N."/>
            <person name="Thang M."/>
            <person name="Chan C."/>
        </authorList>
    </citation>
    <scope>NUCLEOTIDE SEQUENCE</scope>
</reference>
<evidence type="ECO:0000256" key="1">
    <source>
        <dbReference type="SAM" id="MobiDB-lite"/>
    </source>
</evidence>
<gene>
    <name evidence="2" type="ORF">PGLA1383_LOCUS2550</name>
</gene>
<proteinExistence type="predicted"/>
<protein>
    <submittedName>
        <fullName evidence="2">Uncharacterized protein</fullName>
    </submittedName>
</protein>
<dbReference type="AlphaFoldDB" id="A0A813D6P2"/>
<keyword evidence="3" id="KW-1185">Reference proteome</keyword>
<dbReference type="EMBL" id="CAJNNV010000797">
    <property type="protein sequence ID" value="CAE8583594.1"/>
    <property type="molecule type" value="Genomic_DNA"/>
</dbReference>
<comment type="caution">
    <text evidence="2">The sequence shown here is derived from an EMBL/GenBank/DDBJ whole genome shotgun (WGS) entry which is preliminary data.</text>
</comment>
<feature type="region of interest" description="Disordered" evidence="1">
    <location>
        <begin position="143"/>
        <end position="209"/>
    </location>
</feature>
<sequence length="234" mass="24902">AYAALNEASRALVVAAGCELQRTSYDFGTQRAGRSYRYAAAASALEQSLARQRLPQRTIGAALGANSAALYCAATNDEVASSVGQLWRAGWRCERDVAQHLVRFLREAREGVDSGPFGEIIGLRSFADFVLVLKEWHAEQVLAPFEQDQQPPSQPIAEGKARRGRPAAAGLRPKQRRPRSGGGGPGAAQEEPEIIEVPASLAPPATSEKPIKRSRFFATAFTAAGSEQVSAAGG</sequence>
<feature type="non-terminal residue" evidence="2">
    <location>
        <position position="234"/>
    </location>
</feature>
<evidence type="ECO:0000313" key="2">
    <source>
        <dbReference type="EMBL" id="CAE8583594.1"/>
    </source>
</evidence>
<organism evidence="2 3">
    <name type="scientific">Polarella glacialis</name>
    <name type="common">Dinoflagellate</name>
    <dbReference type="NCBI Taxonomy" id="89957"/>
    <lineage>
        <taxon>Eukaryota</taxon>
        <taxon>Sar</taxon>
        <taxon>Alveolata</taxon>
        <taxon>Dinophyceae</taxon>
        <taxon>Suessiales</taxon>
        <taxon>Suessiaceae</taxon>
        <taxon>Polarella</taxon>
    </lineage>
</organism>
<name>A0A813D6P2_POLGL</name>
<dbReference type="Proteomes" id="UP000654075">
    <property type="component" value="Unassembled WGS sequence"/>
</dbReference>